<evidence type="ECO:0000259" key="5">
    <source>
        <dbReference type="PROSITE" id="PS50931"/>
    </source>
</evidence>
<dbReference type="Gene3D" id="3.40.190.10">
    <property type="entry name" value="Periplasmic binding protein-like II"/>
    <property type="match status" value="2"/>
</dbReference>
<keyword evidence="7" id="KW-1185">Reference proteome</keyword>
<feature type="domain" description="HTH lysR-type" evidence="5">
    <location>
        <begin position="3"/>
        <end position="60"/>
    </location>
</feature>
<comment type="similarity">
    <text evidence="1">Belongs to the LysR transcriptional regulatory family.</text>
</comment>
<dbReference type="GO" id="GO:0032993">
    <property type="term" value="C:protein-DNA complex"/>
    <property type="evidence" value="ECO:0007669"/>
    <property type="project" value="TreeGrafter"/>
</dbReference>
<dbReference type="SUPFAM" id="SSF53850">
    <property type="entry name" value="Periplasmic binding protein-like II"/>
    <property type="match status" value="1"/>
</dbReference>
<dbReference type="InterPro" id="IPR036390">
    <property type="entry name" value="WH_DNA-bd_sf"/>
</dbReference>
<dbReference type="GO" id="GO:0003700">
    <property type="term" value="F:DNA-binding transcription factor activity"/>
    <property type="evidence" value="ECO:0007669"/>
    <property type="project" value="InterPro"/>
</dbReference>
<accession>A0A8J2TXZ2</accession>
<dbReference type="SUPFAM" id="SSF46785">
    <property type="entry name" value="Winged helix' DNA-binding domain"/>
    <property type="match status" value="1"/>
</dbReference>
<dbReference type="PANTHER" id="PTHR30346:SF28">
    <property type="entry name" value="HTH-TYPE TRANSCRIPTIONAL REGULATOR CYNR"/>
    <property type="match status" value="1"/>
</dbReference>
<evidence type="ECO:0000256" key="2">
    <source>
        <dbReference type="ARBA" id="ARBA00023015"/>
    </source>
</evidence>
<reference evidence="6" key="1">
    <citation type="journal article" date="2014" name="Int. J. Syst. Evol. Microbiol.">
        <title>Complete genome sequence of Corynebacterium casei LMG S-19264T (=DSM 44701T), isolated from a smear-ripened cheese.</title>
        <authorList>
            <consortium name="US DOE Joint Genome Institute (JGI-PGF)"/>
            <person name="Walter F."/>
            <person name="Albersmeier A."/>
            <person name="Kalinowski J."/>
            <person name="Ruckert C."/>
        </authorList>
    </citation>
    <scope>NUCLEOTIDE SEQUENCE</scope>
    <source>
        <strain evidence="6">CGMCC 1.12785</strain>
    </source>
</reference>
<dbReference type="Pfam" id="PF03466">
    <property type="entry name" value="LysR_substrate"/>
    <property type="match status" value="1"/>
</dbReference>
<evidence type="ECO:0000313" key="7">
    <source>
        <dbReference type="Proteomes" id="UP000616114"/>
    </source>
</evidence>
<comment type="caution">
    <text evidence="6">The sequence shown here is derived from an EMBL/GenBank/DDBJ whole genome shotgun (WGS) entry which is preliminary data.</text>
</comment>
<dbReference type="RefSeq" id="WP_188550482.1">
    <property type="nucleotide sequence ID" value="NZ_BMFY01000006.1"/>
</dbReference>
<proteinExistence type="inferred from homology"/>
<dbReference type="EMBL" id="BMFY01000006">
    <property type="protein sequence ID" value="GGA14559.1"/>
    <property type="molecule type" value="Genomic_DNA"/>
</dbReference>
<keyword evidence="4" id="KW-0804">Transcription</keyword>
<keyword evidence="3" id="KW-0238">DNA-binding</keyword>
<dbReference type="Gene3D" id="1.10.10.10">
    <property type="entry name" value="Winged helix-like DNA-binding domain superfamily/Winged helix DNA-binding domain"/>
    <property type="match status" value="1"/>
</dbReference>
<keyword evidence="2" id="KW-0805">Transcription regulation</keyword>
<evidence type="ECO:0000313" key="6">
    <source>
        <dbReference type="EMBL" id="GGA14559.1"/>
    </source>
</evidence>
<evidence type="ECO:0000256" key="4">
    <source>
        <dbReference type="ARBA" id="ARBA00023163"/>
    </source>
</evidence>
<sequence>MDWELRHIRCLIAIAETGTLTDAGLALGLSQAQVSRTLRALEAAWGVVLVRRQAREAVLTEEGQAAVVRGRHLLEIAGRLDAQMSGQRSLRLGYAWAAAGRHTVALQRGWDREQPGIDLALVRVNGASAGLAEGLVDAALVRTAPDARRYESVPVGVERRVAAFAADDPWASRSRVRMKDFAGRRLLVDTRAGTTNLQLWPAGAGPAGVLEVADIDGWLDALAAGRAVGISSEATAQQHRRQGVRYRVIADAPPLQVRLAWHRGEAVPGLEALCGLLRRLYGWSGYDA</sequence>
<dbReference type="Proteomes" id="UP000616114">
    <property type="component" value="Unassembled WGS sequence"/>
</dbReference>
<evidence type="ECO:0000256" key="3">
    <source>
        <dbReference type="ARBA" id="ARBA00023125"/>
    </source>
</evidence>
<dbReference type="InterPro" id="IPR036388">
    <property type="entry name" value="WH-like_DNA-bd_sf"/>
</dbReference>
<protein>
    <submittedName>
        <fullName evidence="6">LysR family transcriptional regulator</fullName>
    </submittedName>
</protein>
<dbReference type="PROSITE" id="PS50931">
    <property type="entry name" value="HTH_LYSR"/>
    <property type="match status" value="1"/>
</dbReference>
<reference evidence="6" key="2">
    <citation type="submission" date="2020-09" db="EMBL/GenBank/DDBJ databases">
        <authorList>
            <person name="Sun Q."/>
            <person name="Zhou Y."/>
        </authorList>
    </citation>
    <scope>NUCLEOTIDE SEQUENCE</scope>
    <source>
        <strain evidence="6">CGMCC 1.12785</strain>
    </source>
</reference>
<evidence type="ECO:0000256" key="1">
    <source>
        <dbReference type="ARBA" id="ARBA00009437"/>
    </source>
</evidence>
<dbReference type="InterPro" id="IPR000847">
    <property type="entry name" value="LysR_HTH_N"/>
</dbReference>
<name>A0A8J2TXZ2_9MICO</name>
<dbReference type="InterPro" id="IPR005119">
    <property type="entry name" value="LysR_subst-bd"/>
</dbReference>
<dbReference type="AlphaFoldDB" id="A0A8J2TXZ2"/>
<dbReference type="Pfam" id="PF00126">
    <property type="entry name" value="HTH_1"/>
    <property type="match status" value="1"/>
</dbReference>
<gene>
    <name evidence="6" type="ORF">GCM10011333_16870</name>
</gene>
<dbReference type="GO" id="GO:0003677">
    <property type="term" value="F:DNA binding"/>
    <property type="evidence" value="ECO:0007669"/>
    <property type="project" value="UniProtKB-KW"/>
</dbReference>
<organism evidence="6 7">
    <name type="scientific">Sediminivirga luteola</name>
    <dbReference type="NCBI Taxonomy" id="1774748"/>
    <lineage>
        <taxon>Bacteria</taxon>
        <taxon>Bacillati</taxon>
        <taxon>Actinomycetota</taxon>
        <taxon>Actinomycetes</taxon>
        <taxon>Micrococcales</taxon>
        <taxon>Brevibacteriaceae</taxon>
        <taxon>Sediminivirga</taxon>
    </lineage>
</organism>
<dbReference type="PANTHER" id="PTHR30346">
    <property type="entry name" value="TRANSCRIPTIONAL DUAL REGULATOR HCAR-RELATED"/>
    <property type="match status" value="1"/>
</dbReference>